<proteinExistence type="predicted"/>
<reference evidence="2" key="1">
    <citation type="journal article" date="2024" name="Front. Bioeng. Biotechnol.">
        <title>Genome-scale model development and genomic sequencing of the oleaginous clade Lipomyces.</title>
        <authorList>
            <person name="Czajka J.J."/>
            <person name="Han Y."/>
            <person name="Kim J."/>
            <person name="Mondo S.J."/>
            <person name="Hofstad B.A."/>
            <person name="Robles A."/>
            <person name="Haridas S."/>
            <person name="Riley R."/>
            <person name="LaButti K."/>
            <person name="Pangilinan J."/>
            <person name="Andreopoulos W."/>
            <person name="Lipzen A."/>
            <person name="Yan J."/>
            <person name="Wang M."/>
            <person name="Ng V."/>
            <person name="Grigoriev I.V."/>
            <person name="Spatafora J.W."/>
            <person name="Magnuson J.K."/>
            <person name="Baker S.E."/>
            <person name="Pomraning K.R."/>
        </authorList>
    </citation>
    <scope>NUCLEOTIDE SEQUENCE [LARGE SCALE GENOMIC DNA]</scope>
    <source>
        <strain evidence="2">CBS 7786</strain>
    </source>
</reference>
<keyword evidence="2" id="KW-1185">Reference proteome</keyword>
<accession>A0ACC3T2Y0</accession>
<protein>
    <submittedName>
        <fullName evidence="1">Uncharacterized protein</fullName>
    </submittedName>
</protein>
<sequence>MPKYAHKLSTSTCMLSSRTLVSEQTLITITKIPTLVEPAFSVTCGGATPNLMQPTGTLHNLKSVTKQGILQHGTYNMSKRQQIKNEALLRELSELPENRRCADCGARNPGWASWNLGIFLCIRCAGIHRKMGTHISKVKSLSVDAWTTDQIYSMKQMGNKKSNSIWDPHNERSRYLGSYDGDDDSVVERYIRDKYERGKFRRDMEEFIQERAAAYDHEYSSSSRPGNPSSSRWFRKGKKNQDGDDYADPYESRRSQRNRHDDIYHINERRDRAKSTFEYDDDYEYEDKIYKLLDMGFSDRKRNLEALNKSKGDLLTAIELLTNGGESDRRPVLPRRPGNSEPLSSETSEAPSGNTAIPQQAQYTGAPFETVYDQFGNAIGPLPLPIQQFQPPPGPPPQFTQQTGVPMPTQQQRLQPQSTGVPQNFLPPPYPPPGFQNPLFTGAPQPLNPDPAASQRFQSLGAVPQKAPQLAPQATGYNPTLPTANGLGPIPTNFAAGTSYLQSQTQSQQQQQQQQQQPQLQYNSSYFSPQPPTTQNNAIQPTITSQLQEAQASPQKYQHQSTDLLADLGNAQKPNPPLTSAFQNLSLQSSQPLSAQTLASNPPLGQQSQQQLPSQGQFLPAPQQRLQQPEQQQHQQQPQPVMVNPLLSQPTGVPRPQETGFPQLPQSSTSFLSAQSGQGASIQPQPPASQPPQLAGFYQYQTSTSATQQPPVATTLPQQQPLIPQLTQQPTQVQQQPPAFQQPMPTGYGPRLNKSSILSLYSHPDYYSSPVGIPVGGVPAAPPNNPLIGDTSSALANGNAQHQEESPALKPGNRNPFLAKQQPSAQPQQPSRDVPAQRKSVRFDDFNSGRVSPDAFGQLSALTGGSGAKRW</sequence>
<evidence type="ECO:0000313" key="2">
    <source>
        <dbReference type="Proteomes" id="UP001433508"/>
    </source>
</evidence>
<dbReference type="EMBL" id="MU971358">
    <property type="protein sequence ID" value="KAK9238273.1"/>
    <property type="molecule type" value="Genomic_DNA"/>
</dbReference>
<gene>
    <name evidence="1" type="ORF">V1525DRAFT_375308</name>
</gene>
<evidence type="ECO:0000313" key="1">
    <source>
        <dbReference type="EMBL" id="KAK9238273.1"/>
    </source>
</evidence>
<name>A0ACC3T2Y0_LIPKO</name>
<dbReference type="Proteomes" id="UP001433508">
    <property type="component" value="Unassembled WGS sequence"/>
</dbReference>
<organism evidence="1 2">
    <name type="scientific">Lipomyces kononenkoae</name>
    <name type="common">Yeast</name>
    <dbReference type="NCBI Taxonomy" id="34357"/>
    <lineage>
        <taxon>Eukaryota</taxon>
        <taxon>Fungi</taxon>
        <taxon>Dikarya</taxon>
        <taxon>Ascomycota</taxon>
        <taxon>Saccharomycotina</taxon>
        <taxon>Lipomycetes</taxon>
        <taxon>Lipomycetales</taxon>
        <taxon>Lipomycetaceae</taxon>
        <taxon>Lipomyces</taxon>
    </lineage>
</organism>
<comment type="caution">
    <text evidence="1">The sequence shown here is derived from an EMBL/GenBank/DDBJ whole genome shotgun (WGS) entry which is preliminary data.</text>
</comment>